<dbReference type="Gene3D" id="2.60.40.1180">
    <property type="entry name" value="Golgi alpha-mannosidase II"/>
    <property type="match status" value="1"/>
</dbReference>
<dbReference type="Proteomes" id="UP001302126">
    <property type="component" value="Unassembled WGS sequence"/>
</dbReference>
<evidence type="ECO:0000313" key="9">
    <source>
        <dbReference type="Proteomes" id="UP001302126"/>
    </source>
</evidence>
<feature type="domain" description="Glycosyl hydrolase family 13 catalytic" evidence="7">
    <location>
        <begin position="15"/>
        <end position="417"/>
    </location>
</feature>
<proteinExistence type="inferred from homology"/>
<dbReference type="CDD" id="cd11318">
    <property type="entry name" value="AmyAc_bac_fung_AmyA"/>
    <property type="match status" value="1"/>
</dbReference>
<dbReference type="InterPro" id="IPR017853">
    <property type="entry name" value="GH"/>
</dbReference>
<keyword evidence="9" id="KW-1185">Reference proteome</keyword>
<dbReference type="InterPro" id="IPR013776">
    <property type="entry name" value="A-amylase_thermo"/>
</dbReference>
<sequence length="516" mass="58832">MGEPLVQQEPTPENMTMMQGFEWYVPADQKHWIRLEKHIPQLKQWGIDNIWVPPGCKASSKEGNGYDIYDLYDLGEFDQKGTTATKWGSKQDLVKLCNTAKENNVGIYWDAVLNHKMGGDHKEKCQVVEVDPDNRNKAISDQYEIAAWVGFDFPGRGDKYSKLKYHWYHFSGVDFNADNNKRAIYQIKGDQSMGWAKAGDVDGEKGNYDFLMGSDLDYAHPEVAGDVLAWGKWIANEIPIKGMRFDAVKHFSVEFLQKLIREMDETFGPGWFFVGEFWKDSLADMRNYLDNMGHKFSLFDAPLVYNFSEISRGNGADLRKVFDETLVQSDPISAVTLVMNHDTQPYQALEAPIEGWFKPLAYSLILLRDRGYPCVWYGDLYGIKGEHPFPPSCGGALPKIMLARKLYAYGKQADYFDYETCIGWVRYGTWDRPFGCAVVISNAGPGTKRMHVGEMHAGEVWTDVLGWSEQKEIVIGDDGFAEFRCGQTSVSIWVNKDAEGRDRFSQDFDSNIYEEA</sequence>
<dbReference type="AlphaFoldDB" id="A0AAN6WPR9"/>
<dbReference type="SUPFAM" id="SSF51011">
    <property type="entry name" value="Glycosyl hydrolase domain"/>
    <property type="match status" value="1"/>
</dbReference>
<evidence type="ECO:0000259" key="7">
    <source>
        <dbReference type="SMART" id="SM00642"/>
    </source>
</evidence>
<accession>A0AAN6WPR9</accession>
<keyword evidence="4 8" id="KW-0378">Hydrolase</keyword>
<organism evidence="8 9">
    <name type="scientific">Podospora australis</name>
    <dbReference type="NCBI Taxonomy" id="1536484"/>
    <lineage>
        <taxon>Eukaryota</taxon>
        <taxon>Fungi</taxon>
        <taxon>Dikarya</taxon>
        <taxon>Ascomycota</taxon>
        <taxon>Pezizomycotina</taxon>
        <taxon>Sordariomycetes</taxon>
        <taxon>Sordariomycetidae</taxon>
        <taxon>Sordariales</taxon>
        <taxon>Podosporaceae</taxon>
        <taxon>Podospora</taxon>
    </lineage>
</organism>
<evidence type="ECO:0000256" key="4">
    <source>
        <dbReference type="ARBA" id="ARBA00022801"/>
    </source>
</evidence>
<dbReference type="GO" id="GO:0005975">
    <property type="term" value="P:carbohydrate metabolic process"/>
    <property type="evidence" value="ECO:0007669"/>
    <property type="project" value="InterPro"/>
</dbReference>
<evidence type="ECO:0000256" key="6">
    <source>
        <dbReference type="ARBA" id="ARBA00023295"/>
    </source>
</evidence>
<comment type="similarity">
    <text evidence="2">Belongs to the glycosyl hydrolase 13 family.</text>
</comment>
<reference evidence="8" key="2">
    <citation type="submission" date="2023-05" db="EMBL/GenBank/DDBJ databases">
        <authorList>
            <consortium name="Lawrence Berkeley National Laboratory"/>
            <person name="Steindorff A."/>
            <person name="Hensen N."/>
            <person name="Bonometti L."/>
            <person name="Westerberg I."/>
            <person name="Brannstrom I.O."/>
            <person name="Guillou S."/>
            <person name="Cros-Aarteil S."/>
            <person name="Calhoun S."/>
            <person name="Haridas S."/>
            <person name="Kuo A."/>
            <person name="Mondo S."/>
            <person name="Pangilinan J."/>
            <person name="Riley R."/>
            <person name="Labutti K."/>
            <person name="Andreopoulos B."/>
            <person name="Lipzen A."/>
            <person name="Chen C."/>
            <person name="Yanf M."/>
            <person name="Daum C."/>
            <person name="Ng V."/>
            <person name="Clum A."/>
            <person name="Ohm R."/>
            <person name="Martin F."/>
            <person name="Silar P."/>
            <person name="Natvig D."/>
            <person name="Lalanne C."/>
            <person name="Gautier V."/>
            <person name="Ament-Velasquez S.L."/>
            <person name="Kruys A."/>
            <person name="Hutchinson M.I."/>
            <person name="Powell A.J."/>
            <person name="Barry K."/>
            <person name="Miller A.N."/>
            <person name="Grigoriev I.V."/>
            <person name="Debuchy R."/>
            <person name="Gladieux P."/>
            <person name="Thoren M.H."/>
            <person name="Johannesson H."/>
        </authorList>
    </citation>
    <scope>NUCLEOTIDE SEQUENCE</scope>
    <source>
        <strain evidence="8">PSN309</strain>
    </source>
</reference>
<evidence type="ECO:0000256" key="1">
    <source>
        <dbReference type="ARBA" id="ARBA00001913"/>
    </source>
</evidence>
<comment type="cofactor">
    <cofactor evidence="1">
        <name>Ca(2+)</name>
        <dbReference type="ChEBI" id="CHEBI:29108"/>
    </cofactor>
</comment>
<dbReference type="InterPro" id="IPR013780">
    <property type="entry name" value="Glyco_hydro_b"/>
</dbReference>
<dbReference type="GO" id="GO:0005509">
    <property type="term" value="F:calcium ion binding"/>
    <property type="evidence" value="ECO:0007669"/>
    <property type="project" value="InterPro"/>
</dbReference>
<comment type="caution">
    <text evidence="8">The sequence shown here is derived from an EMBL/GenBank/DDBJ whole genome shotgun (WGS) entry which is preliminary data.</text>
</comment>
<dbReference type="PIRSF" id="PIRSF001021">
    <property type="entry name" value="Alph-amls_thrmst"/>
    <property type="match status" value="1"/>
</dbReference>
<name>A0AAN6WPR9_9PEZI</name>
<dbReference type="SUPFAM" id="SSF51445">
    <property type="entry name" value="(Trans)glycosidases"/>
    <property type="match status" value="1"/>
</dbReference>
<dbReference type="NCBIfam" id="NF006968">
    <property type="entry name" value="PRK09441.1-1"/>
    <property type="match status" value="1"/>
</dbReference>
<dbReference type="Pfam" id="PF00128">
    <property type="entry name" value="Alpha-amylase"/>
    <property type="match status" value="1"/>
</dbReference>
<dbReference type="PANTHER" id="PTHR43447">
    <property type="entry name" value="ALPHA-AMYLASE"/>
    <property type="match status" value="1"/>
</dbReference>
<dbReference type="Gene3D" id="3.20.20.80">
    <property type="entry name" value="Glycosidases"/>
    <property type="match status" value="1"/>
</dbReference>
<evidence type="ECO:0000256" key="2">
    <source>
        <dbReference type="ARBA" id="ARBA00008061"/>
    </source>
</evidence>
<evidence type="ECO:0000256" key="3">
    <source>
        <dbReference type="ARBA" id="ARBA00022723"/>
    </source>
</evidence>
<keyword evidence="6" id="KW-0326">Glycosidase</keyword>
<gene>
    <name evidence="8" type="ORF">QBC35DRAFT_296484</name>
</gene>
<dbReference type="GO" id="GO:0004553">
    <property type="term" value="F:hydrolase activity, hydrolyzing O-glycosyl compounds"/>
    <property type="evidence" value="ECO:0007669"/>
    <property type="project" value="InterPro"/>
</dbReference>
<keyword evidence="5" id="KW-0119">Carbohydrate metabolism</keyword>
<dbReference type="EMBL" id="MU864439">
    <property type="protein sequence ID" value="KAK4185804.1"/>
    <property type="molecule type" value="Genomic_DNA"/>
</dbReference>
<dbReference type="Gene3D" id="2.40.30.140">
    <property type="match status" value="1"/>
</dbReference>
<evidence type="ECO:0000313" key="8">
    <source>
        <dbReference type="EMBL" id="KAK4185804.1"/>
    </source>
</evidence>
<dbReference type="SMART" id="SM00642">
    <property type="entry name" value="Aamy"/>
    <property type="match status" value="1"/>
</dbReference>
<reference evidence="8" key="1">
    <citation type="journal article" date="2023" name="Mol. Phylogenet. Evol.">
        <title>Genome-scale phylogeny and comparative genomics of the fungal order Sordariales.</title>
        <authorList>
            <person name="Hensen N."/>
            <person name="Bonometti L."/>
            <person name="Westerberg I."/>
            <person name="Brannstrom I.O."/>
            <person name="Guillou S."/>
            <person name="Cros-Aarteil S."/>
            <person name="Calhoun S."/>
            <person name="Haridas S."/>
            <person name="Kuo A."/>
            <person name="Mondo S."/>
            <person name="Pangilinan J."/>
            <person name="Riley R."/>
            <person name="LaButti K."/>
            <person name="Andreopoulos B."/>
            <person name="Lipzen A."/>
            <person name="Chen C."/>
            <person name="Yan M."/>
            <person name="Daum C."/>
            <person name="Ng V."/>
            <person name="Clum A."/>
            <person name="Steindorff A."/>
            <person name="Ohm R.A."/>
            <person name="Martin F."/>
            <person name="Silar P."/>
            <person name="Natvig D.O."/>
            <person name="Lalanne C."/>
            <person name="Gautier V."/>
            <person name="Ament-Velasquez S.L."/>
            <person name="Kruys A."/>
            <person name="Hutchinson M.I."/>
            <person name="Powell A.J."/>
            <person name="Barry K."/>
            <person name="Miller A.N."/>
            <person name="Grigoriev I.V."/>
            <person name="Debuchy R."/>
            <person name="Gladieux P."/>
            <person name="Hiltunen Thoren M."/>
            <person name="Johannesson H."/>
        </authorList>
    </citation>
    <scope>NUCLEOTIDE SEQUENCE</scope>
    <source>
        <strain evidence="8">PSN309</strain>
    </source>
</reference>
<keyword evidence="3" id="KW-0479">Metal-binding</keyword>
<dbReference type="NCBIfam" id="NF006969">
    <property type="entry name" value="PRK09441.1-2"/>
    <property type="match status" value="1"/>
</dbReference>
<evidence type="ECO:0000256" key="5">
    <source>
        <dbReference type="ARBA" id="ARBA00023277"/>
    </source>
</evidence>
<dbReference type="InterPro" id="IPR006047">
    <property type="entry name" value="GH13_cat_dom"/>
</dbReference>
<protein>
    <submittedName>
        <fullName evidence="8">Glycoside hydrolase superfamily</fullName>
    </submittedName>
</protein>